<protein>
    <submittedName>
        <fullName evidence="1">Uncharacterized protein</fullName>
    </submittedName>
</protein>
<proteinExistence type="predicted"/>
<accession>A0A7D6A677</accession>
<name>A0A7D6A677_PSEPU</name>
<reference evidence="1 2" key="1">
    <citation type="journal article" date="2009" name="Mikrobiologiia">
        <title>[Phenanthren biodegradation and interaction of Pseudomonas putida BS3701 and Burkholderia sp.BS3702 in plant rhizosphere].</title>
        <authorList>
            <person name="Ovchinnikova A.A."/>
            <person name="Vetrova A.A."/>
            <person name="Filonov A.E."/>
            <person name="Boronin A.M."/>
        </authorList>
    </citation>
    <scope>NUCLEOTIDE SEQUENCE [LARGE SCALE GENOMIC DNA]</scope>
    <source>
        <strain evidence="1 2">BS3701</strain>
    </source>
</reference>
<gene>
    <name evidence="1" type="ORF">H0H12_06775</name>
</gene>
<dbReference type="EMBL" id="CP059052">
    <property type="protein sequence ID" value="QLJ17138.1"/>
    <property type="molecule type" value="Genomic_DNA"/>
</dbReference>
<dbReference type="AlphaFoldDB" id="A0A7D6A677"/>
<dbReference type="Proteomes" id="UP000510934">
    <property type="component" value="Chromosome"/>
</dbReference>
<evidence type="ECO:0000313" key="2">
    <source>
        <dbReference type="Proteomes" id="UP000510934"/>
    </source>
</evidence>
<evidence type="ECO:0000313" key="1">
    <source>
        <dbReference type="EMBL" id="QLJ17138.1"/>
    </source>
</evidence>
<organism evidence="1 2">
    <name type="scientific">Pseudomonas putida</name>
    <name type="common">Arthrobacter siderocapsulatus</name>
    <dbReference type="NCBI Taxonomy" id="303"/>
    <lineage>
        <taxon>Bacteria</taxon>
        <taxon>Pseudomonadati</taxon>
        <taxon>Pseudomonadota</taxon>
        <taxon>Gammaproteobacteria</taxon>
        <taxon>Pseudomonadales</taxon>
        <taxon>Pseudomonadaceae</taxon>
        <taxon>Pseudomonas</taxon>
    </lineage>
</organism>
<sequence>MTPFRPREKAVEWYESLFLQMCSHVLTQSKMANRRGLTGALTMDTTSTRDLVESYERNVAVAFSAAEMKDHLSQGANCVVLIIVKEHQFQNYLTDINRQQEVVLSATLRTDARSTEYANYHVDIAIIRPTSSGPMDIAH</sequence>